<name>N1PZ56_DOTSN</name>
<evidence type="ECO:0000313" key="2">
    <source>
        <dbReference type="EMBL" id="EME47519.1"/>
    </source>
</evidence>
<protein>
    <submittedName>
        <fullName evidence="2">Uncharacterized protein</fullName>
    </submittedName>
</protein>
<dbReference type="AlphaFoldDB" id="N1PZ56"/>
<feature type="compositionally biased region" description="Basic residues" evidence="1">
    <location>
        <begin position="1"/>
        <end position="10"/>
    </location>
</feature>
<keyword evidence="3" id="KW-1185">Reference proteome</keyword>
<dbReference type="Proteomes" id="UP000016933">
    <property type="component" value="Unassembled WGS sequence"/>
</dbReference>
<organism evidence="2 3">
    <name type="scientific">Dothistroma septosporum (strain NZE10 / CBS 128990)</name>
    <name type="common">Red band needle blight fungus</name>
    <name type="synonym">Mycosphaerella pini</name>
    <dbReference type="NCBI Taxonomy" id="675120"/>
    <lineage>
        <taxon>Eukaryota</taxon>
        <taxon>Fungi</taxon>
        <taxon>Dikarya</taxon>
        <taxon>Ascomycota</taxon>
        <taxon>Pezizomycotina</taxon>
        <taxon>Dothideomycetes</taxon>
        <taxon>Dothideomycetidae</taxon>
        <taxon>Mycosphaerellales</taxon>
        <taxon>Mycosphaerellaceae</taxon>
        <taxon>Dothistroma</taxon>
    </lineage>
</organism>
<feature type="region of interest" description="Disordered" evidence="1">
    <location>
        <begin position="1"/>
        <end position="32"/>
    </location>
</feature>
<evidence type="ECO:0000313" key="3">
    <source>
        <dbReference type="Proteomes" id="UP000016933"/>
    </source>
</evidence>
<gene>
    <name evidence="2" type="ORF">DOTSEDRAFT_41915</name>
</gene>
<sequence length="104" mass="11254">MPSKRARTGHKAPSQARPVEQQRRLPMEVDTTSRPISVVQDAYVPHRSSHISFAPRDSGAPLQTAQNLDLGAMALGNPVVGRALPAARVNLSQYRMGLLISSDV</sequence>
<proteinExistence type="predicted"/>
<accession>N1PZ56</accession>
<reference evidence="3" key="1">
    <citation type="journal article" date="2012" name="PLoS Genet.">
        <title>The genomes of the fungal plant pathogens Cladosporium fulvum and Dothistroma septosporum reveal adaptation to different hosts and lifestyles but also signatures of common ancestry.</title>
        <authorList>
            <person name="de Wit P.J.G.M."/>
            <person name="van der Burgt A."/>
            <person name="Oekmen B."/>
            <person name="Stergiopoulos I."/>
            <person name="Abd-Elsalam K.A."/>
            <person name="Aerts A.L."/>
            <person name="Bahkali A.H."/>
            <person name="Beenen H.G."/>
            <person name="Chettri P."/>
            <person name="Cox M.P."/>
            <person name="Datema E."/>
            <person name="de Vries R.P."/>
            <person name="Dhillon B."/>
            <person name="Ganley A.R."/>
            <person name="Griffiths S.A."/>
            <person name="Guo Y."/>
            <person name="Hamelin R.C."/>
            <person name="Henrissat B."/>
            <person name="Kabir M.S."/>
            <person name="Jashni M.K."/>
            <person name="Kema G."/>
            <person name="Klaubauf S."/>
            <person name="Lapidus A."/>
            <person name="Levasseur A."/>
            <person name="Lindquist E."/>
            <person name="Mehrabi R."/>
            <person name="Ohm R.A."/>
            <person name="Owen T.J."/>
            <person name="Salamov A."/>
            <person name="Schwelm A."/>
            <person name="Schijlen E."/>
            <person name="Sun H."/>
            <person name="van den Burg H.A."/>
            <person name="van Ham R.C.H.J."/>
            <person name="Zhang S."/>
            <person name="Goodwin S.B."/>
            <person name="Grigoriev I.V."/>
            <person name="Collemare J."/>
            <person name="Bradshaw R.E."/>
        </authorList>
    </citation>
    <scope>NUCLEOTIDE SEQUENCE [LARGE SCALE GENOMIC DNA]</scope>
    <source>
        <strain evidence="3">NZE10 / CBS 128990</strain>
    </source>
</reference>
<dbReference type="HOGENOM" id="CLU_2250067_0_0_1"/>
<evidence type="ECO:0000256" key="1">
    <source>
        <dbReference type="SAM" id="MobiDB-lite"/>
    </source>
</evidence>
<dbReference type="EMBL" id="KB446536">
    <property type="protein sequence ID" value="EME47519.1"/>
    <property type="molecule type" value="Genomic_DNA"/>
</dbReference>
<reference evidence="2 3" key="2">
    <citation type="journal article" date="2012" name="PLoS Pathog.">
        <title>Diverse lifestyles and strategies of plant pathogenesis encoded in the genomes of eighteen Dothideomycetes fungi.</title>
        <authorList>
            <person name="Ohm R.A."/>
            <person name="Feau N."/>
            <person name="Henrissat B."/>
            <person name="Schoch C.L."/>
            <person name="Horwitz B.A."/>
            <person name="Barry K.W."/>
            <person name="Condon B.J."/>
            <person name="Copeland A.C."/>
            <person name="Dhillon B."/>
            <person name="Glaser F."/>
            <person name="Hesse C.N."/>
            <person name="Kosti I."/>
            <person name="LaButti K."/>
            <person name="Lindquist E.A."/>
            <person name="Lucas S."/>
            <person name="Salamov A.A."/>
            <person name="Bradshaw R.E."/>
            <person name="Ciuffetti L."/>
            <person name="Hamelin R.C."/>
            <person name="Kema G.H.J."/>
            <person name="Lawrence C."/>
            <person name="Scott J.A."/>
            <person name="Spatafora J.W."/>
            <person name="Turgeon B.G."/>
            <person name="de Wit P.J.G.M."/>
            <person name="Zhong S."/>
            <person name="Goodwin S.B."/>
            <person name="Grigoriev I.V."/>
        </authorList>
    </citation>
    <scope>NUCLEOTIDE SEQUENCE [LARGE SCALE GENOMIC DNA]</scope>
    <source>
        <strain evidence="3">NZE10 / CBS 128990</strain>
    </source>
</reference>